<keyword evidence="2" id="KW-1185">Reference proteome</keyword>
<comment type="caution">
    <text evidence="1">The sequence shown here is derived from an EMBL/GenBank/DDBJ whole genome shotgun (WGS) entry which is preliminary data.</text>
</comment>
<dbReference type="Proteomes" id="UP000188268">
    <property type="component" value="Unassembled WGS sequence"/>
</dbReference>
<protein>
    <submittedName>
        <fullName evidence="1">Uncharacterized protein</fullName>
    </submittedName>
</protein>
<sequence length="29" mass="3185">KPKKRIGIFVDRLKEALGSENLARSGEAT</sequence>
<evidence type="ECO:0000313" key="2">
    <source>
        <dbReference type="Proteomes" id="UP000188268"/>
    </source>
</evidence>
<proteinExistence type="predicted"/>
<dbReference type="Gramene" id="OMO97035">
    <property type="protein sequence ID" value="OMO97035"/>
    <property type="gene ID" value="CCACVL1_04688"/>
</dbReference>
<organism evidence="1 2">
    <name type="scientific">Corchorus capsularis</name>
    <name type="common">Jute</name>
    <dbReference type="NCBI Taxonomy" id="210143"/>
    <lineage>
        <taxon>Eukaryota</taxon>
        <taxon>Viridiplantae</taxon>
        <taxon>Streptophyta</taxon>
        <taxon>Embryophyta</taxon>
        <taxon>Tracheophyta</taxon>
        <taxon>Spermatophyta</taxon>
        <taxon>Magnoliopsida</taxon>
        <taxon>eudicotyledons</taxon>
        <taxon>Gunneridae</taxon>
        <taxon>Pentapetalae</taxon>
        <taxon>rosids</taxon>
        <taxon>malvids</taxon>
        <taxon>Malvales</taxon>
        <taxon>Malvaceae</taxon>
        <taxon>Grewioideae</taxon>
        <taxon>Apeibeae</taxon>
        <taxon>Corchorus</taxon>
    </lineage>
</organism>
<dbReference type="AlphaFoldDB" id="A0A1R3JQD0"/>
<name>A0A1R3JQD0_COCAP</name>
<feature type="non-terminal residue" evidence="1">
    <location>
        <position position="1"/>
    </location>
</feature>
<reference evidence="1 2" key="1">
    <citation type="submission" date="2013-09" db="EMBL/GenBank/DDBJ databases">
        <title>Corchorus capsularis genome sequencing.</title>
        <authorList>
            <person name="Alam M."/>
            <person name="Haque M.S."/>
            <person name="Islam M.S."/>
            <person name="Emdad E.M."/>
            <person name="Islam M.M."/>
            <person name="Ahmed B."/>
            <person name="Halim A."/>
            <person name="Hossen Q.M.M."/>
            <person name="Hossain M.Z."/>
            <person name="Ahmed R."/>
            <person name="Khan M.M."/>
            <person name="Islam R."/>
            <person name="Rashid M.M."/>
            <person name="Khan S.A."/>
            <person name="Rahman M.S."/>
            <person name="Alam M."/>
        </authorList>
    </citation>
    <scope>NUCLEOTIDE SEQUENCE [LARGE SCALE GENOMIC DNA]</scope>
    <source>
        <strain evidence="2">cv. CVL-1</strain>
        <tissue evidence="1">Whole seedling</tissue>
    </source>
</reference>
<dbReference type="EMBL" id="AWWV01007293">
    <property type="protein sequence ID" value="OMO97035.1"/>
    <property type="molecule type" value="Genomic_DNA"/>
</dbReference>
<gene>
    <name evidence="1" type="ORF">CCACVL1_04688</name>
</gene>
<accession>A0A1R3JQD0</accession>
<evidence type="ECO:0000313" key="1">
    <source>
        <dbReference type="EMBL" id="OMO97035.1"/>
    </source>
</evidence>